<evidence type="ECO:0000313" key="8">
    <source>
        <dbReference type="Proteomes" id="UP000306509"/>
    </source>
</evidence>
<evidence type="ECO:0000256" key="1">
    <source>
        <dbReference type="ARBA" id="ARBA00004370"/>
    </source>
</evidence>
<dbReference type="InterPro" id="IPR036890">
    <property type="entry name" value="HATPase_C_sf"/>
</dbReference>
<dbReference type="RefSeq" id="WP_052377636.1">
    <property type="nucleotide sequence ID" value="NZ_CABMJZ010000092.1"/>
</dbReference>
<evidence type="ECO:0000313" key="7">
    <source>
        <dbReference type="EMBL" id="TLD02235.1"/>
    </source>
</evidence>
<dbReference type="GO" id="GO:0000155">
    <property type="term" value="F:phosphorelay sensor kinase activity"/>
    <property type="evidence" value="ECO:0007669"/>
    <property type="project" value="InterPro"/>
</dbReference>
<dbReference type="Gene3D" id="3.30.565.10">
    <property type="entry name" value="Histidine kinase-like ATPase, C-terminal domain"/>
    <property type="match status" value="1"/>
</dbReference>
<accession>A0A4U8QB09</accession>
<dbReference type="InterPro" id="IPR003660">
    <property type="entry name" value="HAMP_dom"/>
</dbReference>
<dbReference type="STRING" id="180332.GCA_000797495_05673"/>
<feature type="transmembrane region" description="Helical" evidence="5">
    <location>
        <begin position="6"/>
        <end position="30"/>
    </location>
</feature>
<keyword evidence="8" id="KW-1185">Reference proteome</keyword>
<dbReference type="EC" id="2.7.13.3" evidence="7"/>
<keyword evidence="4 7" id="KW-0418">Kinase</keyword>
<dbReference type="Pfam" id="PF00672">
    <property type="entry name" value="HAMP"/>
    <property type="match status" value="1"/>
</dbReference>
<evidence type="ECO:0000256" key="3">
    <source>
        <dbReference type="ARBA" id="ARBA00022679"/>
    </source>
</evidence>
<dbReference type="PANTHER" id="PTHR34220">
    <property type="entry name" value="SENSOR HISTIDINE KINASE YPDA"/>
    <property type="match status" value="1"/>
</dbReference>
<dbReference type="CDD" id="cd06225">
    <property type="entry name" value="HAMP"/>
    <property type="match status" value="1"/>
</dbReference>
<evidence type="ECO:0000256" key="4">
    <source>
        <dbReference type="ARBA" id="ARBA00022777"/>
    </source>
</evidence>
<protein>
    <submittedName>
        <fullName evidence="7">Sensor histidine kinase YehU</fullName>
        <ecNumber evidence="7">2.7.13.3</ecNumber>
    </submittedName>
</protein>
<dbReference type="SMART" id="SM00304">
    <property type="entry name" value="HAMP"/>
    <property type="match status" value="1"/>
</dbReference>
<dbReference type="Proteomes" id="UP000306509">
    <property type="component" value="Unassembled WGS sequence"/>
</dbReference>
<dbReference type="SUPFAM" id="SSF158472">
    <property type="entry name" value="HAMP domain-like"/>
    <property type="match status" value="1"/>
</dbReference>
<dbReference type="PANTHER" id="PTHR34220:SF7">
    <property type="entry name" value="SENSOR HISTIDINE KINASE YPDA"/>
    <property type="match status" value="1"/>
</dbReference>
<keyword evidence="5" id="KW-0472">Membrane</keyword>
<keyword evidence="3 7" id="KW-0808">Transferase</keyword>
<evidence type="ECO:0000256" key="5">
    <source>
        <dbReference type="SAM" id="Phobius"/>
    </source>
</evidence>
<dbReference type="Gene3D" id="6.10.340.10">
    <property type="match status" value="1"/>
</dbReference>
<sequence length="581" mass="65801">MKIYKIQFKIFISTVLCVMLVSLLGTMYLYQYINKLIYEKSRHIDEIYLNTVSEQITSYLDNSIELGMRCANDTSVIRALNASSPDSSRSKVYSINAQKQLNAYLDSFIAYAYVDKLIAFNTDGTIVQSISAREFGSPNDYNELINTKIADIRYLKPDQLSPYTISLDTSITRQNRTALTLLCPVYGKSNQSVYGYIYIEIGLSLFSDLLSPYAQVNNLFLIDDEGKALSQRPNILPADISLSSIGNGIYNFGDASYEFSGNQFPDIGMTLYSCAPFPVMGNDRSHLIYIIILVLIMALLVGAVLAFLSSYILSLPIQRLNQRLCKITQGDFSFDAEIERPHDEIGAIGHTVNEMSSSFLNLLRNTQEMYKQQKNIEIALLQSQVNPHFLYNTLDSIYWMAVIQKNTGIQQMTRSLSNLLKNLAKGTEDHIPLQEELALLNDYISIQAIRYMDAFEMKDLIPRDLYHHRILKFTLQPLIENAIFHGIEPKGICGMILLKGHTQDGYLYIEIEDDGMGIPPDKLETLLDTPNPVKNKASLNSIGIYNVNKRLQLIYGKECGLHYESEPGHYTRVTIKIPLED</sequence>
<keyword evidence="5" id="KW-0812">Transmembrane</keyword>
<feature type="transmembrane region" description="Helical" evidence="5">
    <location>
        <begin position="287"/>
        <end position="313"/>
    </location>
</feature>
<dbReference type="SUPFAM" id="SSF55874">
    <property type="entry name" value="ATPase domain of HSP90 chaperone/DNA topoisomerase II/histidine kinase"/>
    <property type="match status" value="1"/>
</dbReference>
<dbReference type="InterPro" id="IPR050640">
    <property type="entry name" value="Bact_2-comp_sensor_kinase"/>
</dbReference>
<dbReference type="InterPro" id="IPR003594">
    <property type="entry name" value="HATPase_dom"/>
</dbReference>
<dbReference type="Pfam" id="PF06580">
    <property type="entry name" value="His_kinase"/>
    <property type="match status" value="1"/>
</dbReference>
<dbReference type="AlphaFoldDB" id="A0A4U8QB09"/>
<dbReference type="EMBL" id="QGQD01000021">
    <property type="protein sequence ID" value="TLD02235.1"/>
    <property type="molecule type" value="Genomic_DNA"/>
</dbReference>
<dbReference type="SMART" id="SM00387">
    <property type="entry name" value="HATPase_c"/>
    <property type="match status" value="1"/>
</dbReference>
<comment type="subcellular location">
    <subcellularLocation>
        <location evidence="1">Membrane</location>
    </subcellularLocation>
</comment>
<keyword evidence="2" id="KW-0597">Phosphoprotein</keyword>
<dbReference type="Pfam" id="PF02518">
    <property type="entry name" value="HATPase_c"/>
    <property type="match status" value="1"/>
</dbReference>
<reference evidence="7 8" key="1">
    <citation type="journal article" date="2019" name="Anaerobe">
        <title>Detection of Robinsoniella peoriensis in multiple bone samples of a trauma patient.</title>
        <authorList>
            <person name="Schrottner P."/>
            <person name="Hartwich K."/>
            <person name="Bunk B."/>
            <person name="Schober I."/>
            <person name="Helbig S."/>
            <person name="Rudolph W.W."/>
            <person name="Gunzer F."/>
        </authorList>
    </citation>
    <scope>NUCLEOTIDE SEQUENCE [LARGE SCALE GENOMIC DNA]</scope>
    <source>
        <strain evidence="7 8">DSM 106044</strain>
    </source>
</reference>
<name>A0A4U8QB09_9FIRM</name>
<dbReference type="PROSITE" id="PS50885">
    <property type="entry name" value="HAMP"/>
    <property type="match status" value="1"/>
</dbReference>
<dbReference type="GO" id="GO:0016020">
    <property type="term" value="C:membrane"/>
    <property type="evidence" value="ECO:0007669"/>
    <property type="project" value="UniProtKB-SubCell"/>
</dbReference>
<keyword evidence="5" id="KW-1133">Transmembrane helix</keyword>
<dbReference type="OrthoDB" id="9809348at2"/>
<gene>
    <name evidence="7" type="primary">yehU_6</name>
    <name evidence="7" type="ORF">DSM106044_00905</name>
</gene>
<comment type="caution">
    <text evidence="7">The sequence shown here is derived from an EMBL/GenBank/DDBJ whole genome shotgun (WGS) entry which is preliminary data.</text>
</comment>
<evidence type="ECO:0000259" key="6">
    <source>
        <dbReference type="PROSITE" id="PS50885"/>
    </source>
</evidence>
<proteinExistence type="predicted"/>
<dbReference type="InterPro" id="IPR010559">
    <property type="entry name" value="Sig_transdc_His_kin_internal"/>
</dbReference>
<feature type="domain" description="HAMP" evidence="6">
    <location>
        <begin position="311"/>
        <end position="364"/>
    </location>
</feature>
<organism evidence="7 8">
    <name type="scientific">Robinsoniella peoriensis</name>
    <dbReference type="NCBI Taxonomy" id="180332"/>
    <lineage>
        <taxon>Bacteria</taxon>
        <taxon>Bacillati</taxon>
        <taxon>Bacillota</taxon>
        <taxon>Clostridia</taxon>
        <taxon>Lachnospirales</taxon>
        <taxon>Lachnospiraceae</taxon>
        <taxon>Robinsoniella</taxon>
    </lineage>
</organism>
<evidence type="ECO:0000256" key="2">
    <source>
        <dbReference type="ARBA" id="ARBA00022553"/>
    </source>
</evidence>